<evidence type="ECO:0000256" key="2">
    <source>
        <dbReference type="SAM" id="MobiDB-lite"/>
    </source>
</evidence>
<dbReference type="Pfam" id="PF03732">
    <property type="entry name" value="Retrotrans_gag"/>
    <property type="match status" value="1"/>
</dbReference>
<keyword evidence="5" id="KW-1185">Reference proteome</keyword>
<dbReference type="InterPro" id="IPR032567">
    <property type="entry name" value="RTL1-rel"/>
</dbReference>
<comment type="caution">
    <text evidence="4">The sequence shown here is derived from an EMBL/GenBank/DDBJ whole genome shotgun (WGS) entry which is preliminary data.</text>
</comment>
<dbReference type="GO" id="GO:0006508">
    <property type="term" value="P:proteolysis"/>
    <property type="evidence" value="ECO:0007669"/>
    <property type="project" value="InterPro"/>
</dbReference>
<evidence type="ECO:0000259" key="3">
    <source>
        <dbReference type="Pfam" id="PF03732"/>
    </source>
</evidence>
<evidence type="ECO:0000313" key="5">
    <source>
        <dbReference type="Proteomes" id="UP000265520"/>
    </source>
</evidence>
<accession>A0A392MSA8</accession>
<dbReference type="InterPro" id="IPR005162">
    <property type="entry name" value="Retrotrans_gag_dom"/>
</dbReference>
<reference evidence="4 5" key="1">
    <citation type="journal article" date="2018" name="Front. Plant Sci.">
        <title>Red Clover (Trifolium pratense) and Zigzag Clover (T. medium) - A Picture of Genomic Similarities and Differences.</title>
        <authorList>
            <person name="Dluhosova J."/>
            <person name="Istvanek J."/>
            <person name="Nedelnik J."/>
            <person name="Repkova J."/>
        </authorList>
    </citation>
    <scope>NUCLEOTIDE SEQUENCE [LARGE SCALE GENOMIC DNA]</scope>
    <source>
        <strain evidence="5">cv. 10/8</strain>
        <tissue evidence="4">Leaf</tissue>
    </source>
</reference>
<sequence>MTTPPTHPFDFTTAFQQLIQNQANFQQNQENLQNNLATLTDELHNLRTRLGPPSFNNTEITPFPQTSIKLDIPRFDDTDPKGWIFKINQFFDFHHTPEDQRLRIASFYMDGEALTWFQWMHSNGQLLSWPGLLHALESRFAPSLYDDPKGALFKLCQTSSVKEYQTQFESLANRITGLPPQFYLSCFISGLKPPIRREVQAFQPGSLTQAISLAKLQEEKTLDTRPHPSFPKPNPSHTPSSSSFRPTLTVAPSKPTPTKRLSPAELQARREKGLCYNCDEKFIQGHRCKCLFHLLIVEPDPVVLEHQDPTLNMVEGVSDPNTEPVSDPTLDPPQISLHALMGHSIPQTLRVLGHIQHQPISVLIDSGSTHNFVQDRIIKQLGLVTEPAHSFQVLVGNGDQLQCSALCPQVPLLLGQHKFLVDLFCLPISGA</sequence>
<dbReference type="InterPro" id="IPR021109">
    <property type="entry name" value="Peptidase_aspartic_dom_sf"/>
</dbReference>
<dbReference type="PROSITE" id="PS00141">
    <property type="entry name" value="ASP_PROTEASE"/>
    <property type="match status" value="1"/>
</dbReference>
<dbReference type="Pfam" id="PF08284">
    <property type="entry name" value="RVP_2"/>
    <property type="match status" value="1"/>
</dbReference>
<organism evidence="4 5">
    <name type="scientific">Trifolium medium</name>
    <dbReference type="NCBI Taxonomy" id="97028"/>
    <lineage>
        <taxon>Eukaryota</taxon>
        <taxon>Viridiplantae</taxon>
        <taxon>Streptophyta</taxon>
        <taxon>Embryophyta</taxon>
        <taxon>Tracheophyta</taxon>
        <taxon>Spermatophyta</taxon>
        <taxon>Magnoliopsida</taxon>
        <taxon>eudicotyledons</taxon>
        <taxon>Gunneridae</taxon>
        <taxon>Pentapetalae</taxon>
        <taxon>rosids</taxon>
        <taxon>fabids</taxon>
        <taxon>Fabales</taxon>
        <taxon>Fabaceae</taxon>
        <taxon>Papilionoideae</taxon>
        <taxon>50 kb inversion clade</taxon>
        <taxon>NPAAA clade</taxon>
        <taxon>Hologalegina</taxon>
        <taxon>IRL clade</taxon>
        <taxon>Trifolieae</taxon>
        <taxon>Trifolium</taxon>
    </lineage>
</organism>
<proteinExistence type="predicted"/>
<dbReference type="PANTHER" id="PTHR15503:SF22">
    <property type="entry name" value="TRANSPOSON TY3-I GAG POLYPROTEIN"/>
    <property type="match status" value="1"/>
</dbReference>
<feature type="domain" description="Retrotransposon gag" evidence="3">
    <location>
        <begin position="103"/>
        <end position="193"/>
    </location>
</feature>
<feature type="compositionally biased region" description="Polar residues" evidence="2">
    <location>
        <begin position="237"/>
        <end position="246"/>
    </location>
</feature>
<dbReference type="Proteomes" id="UP000265520">
    <property type="component" value="Unassembled WGS sequence"/>
</dbReference>
<evidence type="ECO:0000313" key="4">
    <source>
        <dbReference type="EMBL" id="MCH89925.1"/>
    </source>
</evidence>
<evidence type="ECO:0000256" key="1">
    <source>
        <dbReference type="SAM" id="Coils"/>
    </source>
</evidence>
<dbReference type="AlphaFoldDB" id="A0A392MSA8"/>
<protein>
    <submittedName>
        <fullName evidence="4">Retrotransposon-derived protein PEG10-like</fullName>
    </submittedName>
</protein>
<dbReference type="CDD" id="cd00303">
    <property type="entry name" value="retropepsin_like"/>
    <property type="match status" value="1"/>
</dbReference>
<dbReference type="EMBL" id="LXQA010017212">
    <property type="protein sequence ID" value="MCH89925.1"/>
    <property type="molecule type" value="Genomic_DNA"/>
</dbReference>
<keyword evidence="1" id="KW-0175">Coiled coil</keyword>
<dbReference type="SUPFAM" id="SSF50630">
    <property type="entry name" value="Acid proteases"/>
    <property type="match status" value="1"/>
</dbReference>
<dbReference type="GO" id="GO:0004190">
    <property type="term" value="F:aspartic-type endopeptidase activity"/>
    <property type="evidence" value="ECO:0007669"/>
    <property type="project" value="InterPro"/>
</dbReference>
<dbReference type="Gene3D" id="2.40.70.10">
    <property type="entry name" value="Acid Proteases"/>
    <property type="match status" value="1"/>
</dbReference>
<name>A0A392MSA8_9FABA</name>
<feature type="region of interest" description="Disordered" evidence="2">
    <location>
        <begin position="221"/>
        <end position="265"/>
    </location>
</feature>
<dbReference type="InterPro" id="IPR001969">
    <property type="entry name" value="Aspartic_peptidase_AS"/>
</dbReference>
<feature type="coiled-coil region" evidence="1">
    <location>
        <begin position="15"/>
        <end position="49"/>
    </location>
</feature>
<gene>
    <name evidence="4" type="ORF">A2U01_0010829</name>
</gene>
<dbReference type="PANTHER" id="PTHR15503">
    <property type="entry name" value="LDOC1 RELATED"/>
    <property type="match status" value="1"/>
</dbReference>